<reference evidence="4 5" key="1">
    <citation type="submission" date="2016-11" db="EMBL/GenBank/DDBJ databases">
        <authorList>
            <person name="Jaros S."/>
            <person name="Januszkiewicz K."/>
            <person name="Wedrychowicz H."/>
        </authorList>
    </citation>
    <scope>NUCLEOTIDE SEQUENCE [LARGE SCALE GENOMIC DNA]</scope>
    <source>
        <strain evidence="4 5">CGMCC 4.5723</strain>
    </source>
</reference>
<dbReference type="Pfam" id="PF01370">
    <property type="entry name" value="Epimerase"/>
    <property type="match status" value="1"/>
</dbReference>
<dbReference type="Proteomes" id="UP000184452">
    <property type="component" value="Unassembled WGS sequence"/>
</dbReference>
<dbReference type="NCBIfam" id="TIGR01777">
    <property type="entry name" value="yfcH"/>
    <property type="match status" value="1"/>
</dbReference>
<accession>A0A1M6UDY7</accession>
<evidence type="ECO:0000313" key="4">
    <source>
        <dbReference type="EMBL" id="SHK67383.1"/>
    </source>
</evidence>
<dbReference type="STRING" id="758803.SAMN05421803_12749"/>
<proteinExistence type="inferred from homology"/>
<organism evidence="4 5">
    <name type="scientific">Nocardiopsis flavescens</name>
    <dbReference type="NCBI Taxonomy" id="758803"/>
    <lineage>
        <taxon>Bacteria</taxon>
        <taxon>Bacillati</taxon>
        <taxon>Actinomycetota</taxon>
        <taxon>Actinomycetes</taxon>
        <taxon>Streptosporangiales</taxon>
        <taxon>Nocardiopsidaceae</taxon>
        <taxon>Nocardiopsis</taxon>
    </lineage>
</organism>
<keyword evidence="5" id="KW-1185">Reference proteome</keyword>
<gene>
    <name evidence="4" type="ORF">SAMN05421803_12749</name>
</gene>
<dbReference type="PANTHER" id="PTHR11092:SF0">
    <property type="entry name" value="EPIMERASE FAMILY PROTEIN SDR39U1"/>
    <property type="match status" value="1"/>
</dbReference>
<dbReference type="RefSeq" id="WP_073383678.1">
    <property type="nucleotide sequence ID" value="NZ_FQZK01000027.1"/>
</dbReference>
<name>A0A1M6UDY7_9ACTN</name>
<dbReference type="InterPro" id="IPR036291">
    <property type="entry name" value="NAD(P)-bd_dom_sf"/>
</dbReference>
<dbReference type="OrthoDB" id="9801773at2"/>
<evidence type="ECO:0008006" key="6">
    <source>
        <dbReference type="Google" id="ProtNLM"/>
    </source>
</evidence>
<dbReference type="InterPro" id="IPR013549">
    <property type="entry name" value="DUF1731"/>
</dbReference>
<dbReference type="EMBL" id="FQZK01000027">
    <property type="protein sequence ID" value="SHK67383.1"/>
    <property type="molecule type" value="Genomic_DNA"/>
</dbReference>
<dbReference type="AlphaFoldDB" id="A0A1M6UDY7"/>
<comment type="similarity">
    <text evidence="1">Belongs to the NAD(P)-dependent epimerase/dehydratase family. SDR39U1 subfamily.</text>
</comment>
<protein>
    <recommendedName>
        <fullName evidence="6">TIGR01777 family protein</fullName>
    </recommendedName>
</protein>
<dbReference type="Gene3D" id="3.30.530.20">
    <property type="match status" value="1"/>
</dbReference>
<dbReference type="Gene3D" id="3.40.50.720">
    <property type="entry name" value="NAD(P)-binding Rossmann-like Domain"/>
    <property type="match status" value="1"/>
</dbReference>
<dbReference type="Pfam" id="PF08338">
    <property type="entry name" value="DUF1731"/>
    <property type="match status" value="1"/>
</dbReference>
<feature type="domain" description="DUF1731" evidence="3">
    <location>
        <begin position="395"/>
        <end position="443"/>
    </location>
</feature>
<dbReference type="InterPro" id="IPR023393">
    <property type="entry name" value="START-like_dom_sf"/>
</dbReference>
<evidence type="ECO:0000259" key="2">
    <source>
        <dbReference type="Pfam" id="PF01370"/>
    </source>
</evidence>
<evidence type="ECO:0000313" key="5">
    <source>
        <dbReference type="Proteomes" id="UP000184452"/>
    </source>
</evidence>
<sequence>MVFRYTSVVPAPRDEVFAWHARPGAFARLAPPWQPVRLEAEAGSLRDGTAVLAFPGGVRWTAAHLPERYDPPRRFADRLVGRPLSAVLSWTHAHDFEEAPGGGTRVVDRLATSVPEALLRPMFAYRHAQLADDLAALERSRAWSERTLTVAVTGAGGLVGRNLCALLTTSGHEVVRLVRRDPGGPGERRWDPADPAPDLLDGVDAVVHLAGEPILGRFTRAHKDELRESRIGPTRALAELAAARAAHGGPAVFATASAIGLYGPERGDEVLTEDSAPGEGFLADLVADWEAACAPAAAAGVRCVQVRTGIVQTPAGGVLGLQYPLFAAGLGGRLGHGGQWLSWIGADDLSDIYLRALLDGDLAGPVNAVAPYPVRGTEYAQALARTLRRPAALPVPGWAPAALLGREGADEVALADQRVVPARLLAAGHRFRHPYLGGALAHLLGRPAADSDPA</sequence>
<evidence type="ECO:0000256" key="1">
    <source>
        <dbReference type="ARBA" id="ARBA00009353"/>
    </source>
</evidence>
<dbReference type="CDD" id="cd07820">
    <property type="entry name" value="SRPBCC_3"/>
    <property type="match status" value="1"/>
</dbReference>
<dbReference type="InterPro" id="IPR001509">
    <property type="entry name" value="Epimerase_deHydtase"/>
</dbReference>
<dbReference type="SUPFAM" id="SSF55961">
    <property type="entry name" value="Bet v1-like"/>
    <property type="match status" value="1"/>
</dbReference>
<evidence type="ECO:0000259" key="3">
    <source>
        <dbReference type="Pfam" id="PF08338"/>
    </source>
</evidence>
<dbReference type="SUPFAM" id="SSF51735">
    <property type="entry name" value="NAD(P)-binding Rossmann-fold domains"/>
    <property type="match status" value="1"/>
</dbReference>
<dbReference type="InterPro" id="IPR010099">
    <property type="entry name" value="SDR39U1"/>
</dbReference>
<dbReference type="PANTHER" id="PTHR11092">
    <property type="entry name" value="SUGAR NUCLEOTIDE EPIMERASE RELATED"/>
    <property type="match status" value="1"/>
</dbReference>
<feature type="domain" description="NAD-dependent epimerase/dehydratase" evidence="2">
    <location>
        <begin position="150"/>
        <end position="359"/>
    </location>
</feature>